<feature type="region of interest" description="Disordered" evidence="1">
    <location>
        <begin position="1"/>
        <end position="45"/>
    </location>
</feature>
<name>A0AAN9L6C1_CANGL</name>
<evidence type="ECO:0000313" key="2">
    <source>
        <dbReference type="EMBL" id="KAK7329866.1"/>
    </source>
</evidence>
<dbReference type="EMBL" id="JAYMYQ010000005">
    <property type="protein sequence ID" value="KAK7329866.1"/>
    <property type="molecule type" value="Genomic_DNA"/>
</dbReference>
<proteinExistence type="predicted"/>
<gene>
    <name evidence="2" type="ORF">VNO77_24047</name>
</gene>
<dbReference type="Proteomes" id="UP001367508">
    <property type="component" value="Unassembled WGS sequence"/>
</dbReference>
<organism evidence="2 3">
    <name type="scientific">Canavalia gladiata</name>
    <name type="common">Sword bean</name>
    <name type="synonym">Dolichos gladiatus</name>
    <dbReference type="NCBI Taxonomy" id="3824"/>
    <lineage>
        <taxon>Eukaryota</taxon>
        <taxon>Viridiplantae</taxon>
        <taxon>Streptophyta</taxon>
        <taxon>Embryophyta</taxon>
        <taxon>Tracheophyta</taxon>
        <taxon>Spermatophyta</taxon>
        <taxon>Magnoliopsida</taxon>
        <taxon>eudicotyledons</taxon>
        <taxon>Gunneridae</taxon>
        <taxon>Pentapetalae</taxon>
        <taxon>rosids</taxon>
        <taxon>fabids</taxon>
        <taxon>Fabales</taxon>
        <taxon>Fabaceae</taxon>
        <taxon>Papilionoideae</taxon>
        <taxon>50 kb inversion clade</taxon>
        <taxon>NPAAA clade</taxon>
        <taxon>indigoferoid/millettioid clade</taxon>
        <taxon>Phaseoleae</taxon>
        <taxon>Canavalia</taxon>
    </lineage>
</organism>
<protein>
    <submittedName>
        <fullName evidence="2">Uncharacterized protein</fullName>
    </submittedName>
</protein>
<reference evidence="2 3" key="1">
    <citation type="submission" date="2024-01" db="EMBL/GenBank/DDBJ databases">
        <title>The genomes of 5 underutilized Papilionoideae crops provide insights into root nodulation and disease resistanc.</title>
        <authorList>
            <person name="Jiang F."/>
        </authorList>
    </citation>
    <scope>NUCLEOTIDE SEQUENCE [LARGE SCALE GENOMIC DNA]</scope>
    <source>
        <strain evidence="2">LVBAO_FW01</strain>
        <tissue evidence="2">Leaves</tissue>
    </source>
</reference>
<sequence length="212" mass="24064">MAREWNSVRARLLSSQGGTEEAKKRKLAGSGKHADTSASGPTRIRIPGRLGFGIALRKKSTMQSPHALHMGLSKENQGKQQDACVPKFVAIFYPFFLDIVRFLQTLFLICGKLAALSFSIDHILALPPWDLFRSSKFKLSSNDFQLYMIGDDIDVRKRDLVLVVNRFECKATALTITYDNAWKNDDKYCKFCFDLVQFQCDVDGFQFSQLYS</sequence>
<accession>A0AAN9L6C1</accession>
<comment type="caution">
    <text evidence="2">The sequence shown here is derived from an EMBL/GenBank/DDBJ whole genome shotgun (WGS) entry which is preliminary data.</text>
</comment>
<dbReference type="AlphaFoldDB" id="A0AAN9L6C1"/>
<evidence type="ECO:0000256" key="1">
    <source>
        <dbReference type="SAM" id="MobiDB-lite"/>
    </source>
</evidence>
<keyword evidence="3" id="KW-1185">Reference proteome</keyword>
<evidence type="ECO:0000313" key="3">
    <source>
        <dbReference type="Proteomes" id="UP001367508"/>
    </source>
</evidence>